<dbReference type="RefSeq" id="WP_191763320.1">
    <property type="nucleotide sequence ID" value="NZ_JACSPP010000011.1"/>
</dbReference>
<feature type="chain" id="PRO_5047013651" evidence="1">
    <location>
        <begin position="22"/>
        <end position="296"/>
    </location>
</feature>
<sequence>MKPMFYSLFALCFLMPTYAQTVDFIKELEPAIMQCTYRCTMKLDTLGTDTKTDRMILRIGKNISQFYSYTAYRTDSIWKTSNGKRIWGNAMVRAIRSKNHAQMPNANMVTNDYIYKNYPEGKLSTYAQLGVTSVRIEEDYTGQNWTLQDSNKTLLGYPCQLATCSFRGRDYQAWFTSDIPIANGPWKFKELPGLILEVYDTQCHYQFQIEGIERTNIAPVCFYYTTPDPRNAERIDRIRYLQLATEGNAGIPTFLRETSLGSKKTEDGQRQHITHDYLERDYHKNACTSSSTGQHK</sequence>
<feature type="signal peptide" evidence="1">
    <location>
        <begin position="1"/>
        <end position="21"/>
    </location>
</feature>
<proteinExistence type="predicted"/>
<reference evidence="2 3" key="1">
    <citation type="submission" date="2020-08" db="EMBL/GenBank/DDBJ databases">
        <title>A Genomic Blueprint of the Chicken Gut Microbiome.</title>
        <authorList>
            <person name="Gilroy R."/>
            <person name="Ravi A."/>
            <person name="Getino M."/>
            <person name="Pursley I."/>
            <person name="Horton D.L."/>
            <person name="Alikhan N.-F."/>
            <person name="Baker D."/>
            <person name="Gharbi K."/>
            <person name="Hall N."/>
            <person name="Watson M."/>
            <person name="Adriaenssens E.M."/>
            <person name="Foster-Nyarko E."/>
            <person name="Jarju S."/>
            <person name="Secka A."/>
            <person name="Antonio M."/>
            <person name="Oren A."/>
            <person name="Chaudhuri R."/>
            <person name="La Ragione R.M."/>
            <person name="Hildebrand F."/>
            <person name="Pallen M.J."/>
        </authorList>
    </citation>
    <scope>NUCLEOTIDE SEQUENCE [LARGE SCALE GENOMIC DNA]</scope>
    <source>
        <strain evidence="2 3">Sa1CVN1</strain>
    </source>
</reference>
<keyword evidence="1" id="KW-0732">Signal</keyword>
<dbReference type="Pfam" id="PF09697">
    <property type="entry name" value="Porph_ging"/>
    <property type="match status" value="1"/>
</dbReference>
<dbReference type="Proteomes" id="UP000620874">
    <property type="component" value="Unassembled WGS sequence"/>
</dbReference>
<gene>
    <name evidence="2" type="ORF">H9625_05395</name>
</gene>
<dbReference type="NCBIfam" id="TIGR01200">
    <property type="entry name" value="GLPGLI"/>
    <property type="match status" value="1"/>
</dbReference>
<organism evidence="2 3">
    <name type="scientific">Phocaeicola intestinalis</name>
    <dbReference type="NCBI Taxonomy" id="2762212"/>
    <lineage>
        <taxon>Bacteria</taxon>
        <taxon>Pseudomonadati</taxon>
        <taxon>Bacteroidota</taxon>
        <taxon>Bacteroidia</taxon>
        <taxon>Bacteroidales</taxon>
        <taxon>Bacteroidaceae</taxon>
        <taxon>Phocaeicola</taxon>
    </lineage>
</organism>
<comment type="caution">
    <text evidence="2">The sequence shown here is derived from an EMBL/GenBank/DDBJ whole genome shotgun (WGS) entry which is preliminary data.</text>
</comment>
<dbReference type="InterPro" id="IPR005901">
    <property type="entry name" value="GLPGLI"/>
</dbReference>
<name>A0ABR8Y6S9_9BACT</name>
<evidence type="ECO:0000313" key="2">
    <source>
        <dbReference type="EMBL" id="MBD8039889.1"/>
    </source>
</evidence>
<dbReference type="EMBL" id="JACSPP010000011">
    <property type="protein sequence ID" value="MBD8039889.1"/>
    <property type="molecule type" value="Genomic_DNA"/>
</dbReference>
<evidence type="ECO:0000256" key="1">
    <source>
        <dbReference type="SAM" id="SignalP"/>
    </source>
</evidence>
<accession>A0ABR8Y6S9</accession>
<keyword evidence="3" id="KW-1185">Reference proteome</keyword>
<evidence type="ECO:0000313" key="3">
    <source>
        <dbReference type="Proteomes" id="UP000620874"/>
    </source>
</evidence>
<protein>
    <submittedName>
        <fullName evidence="2">GLPGLI family protein</fullName>
    </submittedName>
</protein>